<keyword evidence="1" id="KW-1133">Transmembrane helix</keyword>
<gene>
    <name evidence="2" type="ORF">GCM10009827_025090</name>
</gene>
<keyword evidence="1" id="KW-0812">Transmembrane</keyword>
<organism evidence="2 3">
    <name type="scientific">Dactylosporangium maewongense</name>
    <dbReference type="NCBI Taxonomy" id="634393"/>
    <lineage>
        <taxon>Bacteria</taxon>
        <taxon>Bacillati</taxon>
        <taxon>Actinomycetota</taxon>
        <taxon>Actinomycetes</taxon>
        <taxon>Micromonosporales</taxon>
        <taxon>Micromonosporaceae</taxon>
        <taxon>Dactylosporangium</taxon>
    </lineage>
</organism>
<dbReference type="EMBL" id="BAAAQD010000004">
    <property type="protein sequence ID" value="GAA1509910.1"/>
    <property type="molecule type" value="Genomic_DNA"/>
</dbReference>
<evidence type="ECO:0000313" key="2">
    <source>
        <dbReference type="EMBL" id="GAA1509910.1"/>
    </source>
</evidence>
<protein>
    <submittedName>
        <fullName evidence="2">Uncharacterized protein</fullName>
    </submittedName>
</protein>
<name>A0ABN2A3G4_9ACTN</name>
<dbReference type="RefSeq" id="WP_344501984.1">
    <property type="nucleotide sequence ID" value="NZ_BAAAQD010000004.1"/>
</dbReference>
<keyword evidence="3" id="KW-1185">Reference proteome</keyword>
<comment type="caution">
    <text evidence="2">The sequence shown here is derived from an EMBL/GenBank/DDBJ whole genome shotgun (WGS) entry which is preliminary data.</text>
</comment>
<accession>A0ABN2A3G4</accession>
<proteinExistence type="predicted"/>
<sequence length="342" mass="35491">MNLDDRLTTMLRDRAGGDADPAPIVAHARRRGQRIRLRRRAGAVAAAVACAVLVALAASVPTKPVPDGPAAPAVALGLPPAPDVPGALEQPDAVGSDPGTVHFAADDLAAGAEYATWSTGPGIESVQFLRRATVTLAATADKLDAAGSQLESAGTPGAPVGVTVGDRPGTARVDAGPAGGQALWSVRWQPVGTLWARLDLYAGGSDEATAAAARITFDTAHRCVVPFGIERFPAGADVLGCSLTLGRQTGFAEGALTIGDHDRWLTVRAERTPPGMEHTTGDLVAGPYRVARAGDGLLEMLVQPCLVDLFLTDRGKGYTEQDGLQLLAGYLPVQDLEHPERW</sequence>
<reference evidence="2 3" key="1">
    <citation type="journal article" date="2019" name="Int. J. Syst. Evol. Microbiol.">
        <title>The Global Catalogue of Microorganisms (GCM) 10K type strain sequencing project: providing services to taxonomists for standard genome sequencing and annotation.</title>
        <authorList>
            <consortium name="The Broad Institute Genomics Platform"/>
            <consortium name="The Broad Institute Genome Sequencing Center for Infectious Disease"/>
            <person name="Wu L."/>
            <person name="Ma J."/>
        </authorList>
    </citation>
    <scope>NUCLEOTIDE SEQUENCE [LARGE SCALE GENOMIC DNA]</scope>
    <source>
        <strain evidence="2 3">JCM 15933</strain>
    </source>
</reference>
<feature type="transmembrane region" description="Helical" evidence="1">
    <location>
        <begin position="41"/>
        <end position="60"/>
    </location>
</feature>
<dbReference type="Proteomes" id="UP001501470">
    <property type="component" value="Unassembled WGS sequence"/>
</dbReference>
<keyword evidence="1" id="KW-0472">Membrane</keyword>
<evidence type="ECO:0000256" key="1">
    <source>
        <dbReference type="SAM" id="Phobius"/>
    </source>
</evidence>
<evidence type="ECO:0000313" key="3">
    <source>
        <dbReference type="Proteomes" id="UP001501470"/>
    </source>
</evidence>